<keyword evidence="3" id="KW-1185">Reference proteome</keyword>
<comment type="caution">
    <text evidence="2">The sequence shown here is derived from an EMBL/GenBank/DDBJ whole genome shotgun (WGS) entry which is preliminary data.</text>
</comment>
<feature type="region of interest" description="Disordered" evidence="1">
    <location>
        <begin position="191"/>
        <end position="264"/>
    </location>
</feature>
<name>A0A9P8TCV7_9ASCO</name>
<feature type="compositionally biased region" description="Basic and acidic residues" evidence="1">
    <location>
        <begin position="114"/>
        <end position="127"/>
    </location>
</feature>
<feature type="region of interest" description="Disordered" evidence="1">
    <location>
        <begin position="106"/>
        <end position="133"/>
    </location>
</feature>
<organism evidence="2 3">
    <name type="scientific">Ogataea polymorpha</name>
    <dbReference type="NCBI Taxonomy" id="460523"/>
    <lineage>
        <taxon>Eukaryota</taxon>
        <taxon>Fungi</taxon>
        <taxon>Dikarya</taxon>
        <taxon>Ascomycota</taxon>
        <taxon>Saccharomycotina</taxon>
        <taxon>Pichiomycetes</taxon>
        <taxon>Pichiales</taxon>
        <taxon>Pichiaceae</taxon>
        <taxon>Ogataea</taxon>
    </lineage>
</organism>
<evidence type="ECO:0000313" key="2">
    <source>
        <dbReference type="EMBL" id="KAH3673865.1"/>
    </source>
</evidence>
<feature type="compositionally biased region" description="Basic and acidic residues" evidence="1">
    <location>
        <begin position="192"/>
        <end position="213"/>
    </location>
</feature>
<dbReference type="Proteomes" id="UP000788993">
    <property type="component" value="Unassembled WGS sequence"/>
</dbReference>
<evidence type="ECO:0000313" key="3">
    <source>
        <dbReference type="Proteomes" id="UP000788993"/>
    </source>
</evidence>
<feature type="compositionally biased region" description="Basic and acidic residues" evidence="1">
    <location>
        <begin position="295"/>
        <end position="307"/>
    </location>
</feature>
<reference evidence="2" key="2">
    <citation type="submission" date="2021-01" db="EMBL/GenBank/DDBJ databases">
        <authorList>
            <person name="Schikora-Tamarit M.A."/>
        </authorList>
    </citation>
    <scope>NUCLEOTIDE SEQUENCE</scope>
    <source>
        <strain evidence="2">NCAIM Y.01608</strain>
    </source>
</reference>
<feature type="compositionally biased region" description="Polar residues" evidence="1">
    <location>
        <begin position="233"/>
        <end position="246"/>
    </location>
</feature>
<dbReference type="EMBL" id="JAEUBD010000526">
    <property type="protein sequence ID" value="KAH3673865.1"/>
    <property type="molecule type" value="Genomic_DNA"/>
</dbReference>
<gene>
    <name evidence="2" type="ORF">OGATHE_001845</name>
</gene>
<accession>A0A9P8TCV7</accession>
<proteinExistence type="predicted"/>
<evidence type="ECO:0000256" key="1">
    <source>
        <dbReference type="SAM" id="MobiDB-lite"/>
    </source>
</evidence>
<protein>
    <submittedName>
        <fullName evidence="2">Uncharacterized protein</fullName>
    </submittedName>
</protein>
<dbReference type="AlphaFoldDB" id="A0A9P8TCV7"/>
<reference evidence="2" key="1">
    <citation type="journal article" date="2021" name="Open Biol.">
        <title>Shared evolutionary footprints suggest mitochondrial oxidative damage underlies multiple complex I losses in fungi.</title>
        <authorList>
            <person name="Schikora-Tamarit M.A."/>
            <person name="Marcet-Houben M."/>
            <person name="Nosek J."/>
            <person name="Gabaldon T."/>
        </authorList>
    </citation>
    <scope>NUCLEOTIDE SEQUENCE</scope>
    <source>
        <strain evidence="2">NCAIM Y.01608</strain>
    </source>
</reference>
<sequence length="355" mass="39382">MSPAGPDSVYFGSLCNLDNQVHVGMVVVVRSSRNFDVLVGHSDVIGIRVEVLGSGHGDELDGSFVAKCLQSLVNFLGKPRDQQQQNNVEHIVWNREQVDIEGAESRALENQSQVRRDSIDRNVRDQTNEVNRPQVVVHQSGPDHLEGQSLTVVHVALGRVVSEDPIHDDFLLSLGEPSLFVPWLLSLHSTRHHQEPRNNSNGERRKTFHHEKPCPASLARMPTQVEQSVGLESGNNLRQRQTGPEKTQSDGKLAGSEKIGHPQNQVWNEASLENSQKSTTRVETVLALEPELADSDDRPGTHLERNPDVSPQSLGDQLRWQLHTQETQVENGVASVVLVGGEVEVVQQVVRHSLR</sequence>
<feature type="region of interest" description="Disordered" evidence="1">
    <location>
        <begin position="290"/>
        <end position="313"/>
    </location>
</feature>